<proteinExistence type="predicted"/>
<organism evidence="2 3">
    <name type="scientific">Clostridium novyi A str. 4552</name>
    <dbReference type="NCBI Taxonomy" id="1444289"/>
    <lineage>
        <taxon>Bacteria</taxon>
        <taxon>Bacillati</taxon>
        <taxon>Bacillota</taxon>
        <taxon>Clostridia</taxon>
        <taxon>Eubacteriales</taxon>
        <taxon>Clostridiaceae</taxon>
        <taxon>Clostridium</taxon>
    </lineage>
</organism>
<dbReference type="PANTHER" id="PTHR13754">
    <property type="entry name" value="METALLO-BETA-LACTAMASE SUPERFAMILY PROTEIN"/>
    <property type="match status" value="1"/>
</dbReference>
<dbReference type="GO" id="GO:0016740">
    <property type="term" value="F:transferase activity"/>
    <property type="evidence" value="ECO:0007669"/>
    <property type="project" value="TreeGrafter"/>
</dbReference>
<evidence type="ECO:0000259" key="1">
    <source>
        <dbReference type="SMART" id="SM00849"/>
    </source>
</evidence>
<keyword evidence="2" id="KW-0378">Hydrolase</keyword>
<dbReference type="Proteomes" id="UP000030012">
    <property type="component" value="Unassembled WGS sequence"/>
</dbReference>
<dbReference type="RefSeq" id="WP_039255687.1">
    <property type="nucleotide sequence ID" value="NZ_JENJ01000037.1"/>
</dbReference>
<comment type="caution">
    <text evidence="2">The sequence shown here is derived from an EMBL/GenBank/DDBJ whole genome shotgun (WGS) entry which is preliminary data.</text>
</comment>
<dbReference type="SMART" id="SM00849">
    <property type="entry name" value="Lactamase_B"/>
    <property type="match status" value="1"/>
</dbReference>
<sequence length="281" mass="32140">MRITTIIENSLGDNKNLHNEHGISFFIETNNGNILFDTGKSGDFIENAKKLNIDLNNTDYLILSHAHYDHCGGVKKFLESFNVKPKMYVGNKFFINSDKYHRLFDGQENEKYKYIGINFDEKFIEDKGLKINYVSDCTDITDNIKLFTNFNRLYDFEKLNSNMMMRRGEEYVVDPFEDEVVLTIETPKGVLILLGCSHPGILNIVSDIKERTGKNIYGILGGTHLVEASEERISETIEKLKEMNIKLIGVSHCTGDKAVDMFKSECDEFFINNTGTVINDL</sequence>
<dbReference type="SUPFAM" id="SSF56281">
    <property type="entry name" value="Metallo-hydrolase/oxidoreductase"/>
    <property type="match status" value="1"/>
</dbReference>
<dbReference type="EMBL" id="JENJ01000037">
    <property type="protein sequence ID" value="KGM95552.1"/>
    <property type="molecule type" value="Genomic_DNA"/>
</dbReference>
<dbReference type="InterPro" id="IPR001279">
    <property type="entry name" value="Metallo-B-lactamas"/>
</dbReference>
<dbReference type="PANTHER" id="PTHR13754:SF13">
    <property type="entry name" value="METALLO-BETA-LACTAMASE SUPERFAMILY PROTEIN (AFU_ORTHOLOGUE AFUA_3G07630)"/>
    <property type="match status" value="1"/>
</dbReference>
<dbReference type="CDD" id="cd07713">
    <property type="entry name" value="DHPS-like_MBL-fold"/>
    <property type="match status" value="1"/>
</dbReference>
<dbReference type="GO" id="GO:0016787">
    <property type="term" value="F:hydrolase activity"/>
    <property type="evidence" value="ECO:0007669"/>
    <property type="project" value="UniProtKB-KW"/>
</dbReference>
<dbReference type="Gene3D" id="3.60.15.10">
    <property type="entry name" value="Ribonuclease Z/Hydroxyacylglutathione hydrolase-like"/>
    <property type="match status" value="1"/>
</dbReference>
<name>A0A0A0I413_CLONO</name>
<dbReference type="Pfam" id="PF00753">
    <property type="entry name" value="Lactamase_B"/>
    <property type="match status" value="1"/>
</dbReference>
<accession>A0A0A0I413</accession>
<feature type="domain" description="Metallo-beta-lactamase" evidence="1">
    <location>
        <begin position="21"/>
        <end position="252"/>
    </location>
</feature>
<gene>
    <name evidence="2" type="ORF">Z968_08820</name>
</gene>
<evidence type="ECO:0000313" key="2">
    <source>
        <dbReference type="EMBL" id="KGM95552.1"/>
    </source>
</evidence>
<dbReference type="InterPro" id="IPR041712">
    <property type="entry name" value="DHPS-like_MBL-fold"/>
</dbReference>
<dbReference type="AlphaFoldDB" id="A0A0A0I413"/>
<dbReference type="OrthoDB" id="9803916at2"/>
<dbReference type="InterPro" id="IPR052926">
    <property type="entry name" value="Metallo-beta-lactamase_dom"/>
</dbReference>
<dbReference type="InterPro" id="IPR036866">
    <property type="entry name" value="RibonucZ/Hydroxyglut_hydro"/>
</dbReference>
<protein>
    <submittedName>
        <fullName evidence="2">Hydrolase</fullName>
    </submittedName>
</protein>
<reference evidence="2 3" key="1">
    <citation type="submission" date="2014-01" db="EMBL/GenBank/DDBJ databases">
        <title>Plasmidome dynamics in the species complex Clostridium novyi sensu lato converts strains of independent lineages into distinctly different pathogens.</title>
        <authorList>
            <person name="Skarin H."/>
            <person name="Segerman B."/>
        </authorList>
    </citation>
    <scope>NUCLEOTIDE SEQUENCE [LARGE SCALE GENOMIC DNA]</scope>
    <source>
        <strain evidence="2 3">4552</strain>
    </source>
</reference>
<evidence type="ECO:0000313" key="3">
    <source>
        <dbReference type="Proteomes" id="UP000030012"/>
    </source>
</evidence>